<accession>A0A2H4U4S4</accession>
<protein>
    <submittedName>
        <fullName evidence="2">Bacitracin ABC transporter permease</fullName>
    </submittedName>
</protein>
<evidence type="ECO:0000256" key="1">
    <source>
        <dbReference type="SAM" id="Phobius"/>
    </source>
</evidence>
<gene>
    <name evidence="2" type="ORF">BK798_01075</name>
</gene>
<feature type="transmembrane region" description="Helical" evidence="1">
    <location>
        <begin position="166"/>
        <end position="184"/>
    </location>
</feature>
<sequence>MLTFIKTEFLKLKHSKIFLLTILGALSIPSLLYIGLLTGEHATFQGILDYCATYACSLFYIIIFTIIIAYLFGREYTEHTLKTILTTPLSKTKLLIGKYLMFFIWAFIITTITFTGTVIAAYLGGISDITLSVGLNSYKEMLISEILLCLSFSPFVVLSLVMPNMVFSMVAGAIFSIINLFVYTSKYAPYIPWCSPYLISSNEIANYSCNTATSLAILLATFAIGLTISYIYFTKKDVCL</sequence>
<feature type="transmembrane region" description="Helical" evidence="1">
    <location>
        <begin position="204"/>
        <end position="233"/>
    </location>
</feature>
<proteinExistence type="predicted"/>
<feature type="transmembrane region" description="Helical" evidence="1">
    <location>
        <begin position="17"/>
        <end position="35"/>
    </location>
</feature>
<dbReference type="Proteomes" id="UP000232133">
    <property type="component" value="Chromosome"/>
</dbReference>
<dbReference type="Pfam" id="PF12730">
    <property type="entry name" value="ABC2_membrane_4"/>
    <property type="match status" value="1"/>
</dbReference>
<feature type="transmembrane region" description="Helical" evidence="1">
    <location>
        <begin position="47"/>
        <end position="72"/>
    </location>
</feature>
<keyword evidence="1" id="KW-1133">Transmembrane helix</keyword>
<evidence type="ECO:0000313" key="2">
    <source>
        <dbReference type="EMBL" id="ATZ59104.1"/>
    </source>
</evidence>
<organism evidence="2 3">
    <name type="scientific">Methanobrevibacter smithii</name>
    <dbReference type="NCBI Taxonomy" id="2173"/>
    <lineage>
        <taxon>Archaea</taxon>
        <taxon>Methanobacteriati</taxon>
        <taxon>Methanobacteriota</taxon>
        <taxon>Methanomada group</taxon>
        <taxon>Methanobacteria</taxon>
        <taxon>Methanobacteriales</taxon>
        <taxon>Methanobacteriaceae</taxon>
        <taxon>Methanobrevibacter</taxon>
    </lineage>
</organism>
<dbReference type="AlphaFoldDB" id="A0A2H4U4S4"/>
<keyword evidence="1" id="KW-0812">Transmembrane</keyword>
<dbReference type="RefSeq" id="WP_100815175.1">
    <property type="nucleotide sequence ID" value="NZ_CP017803.1"/>
</dbReference>
<name>A0A2H4U4S4_METSM</name>
<dbReference type="GeneID" id="35117928"/>
<dbReference type="EMBL" id="CP017803">
    <property type="protein sequence ID" value="ATZ59104.1"/>
    <property type="molecule type" value="Genomic_DNA"/>
</dbReference>
<dbReference type="PANTHER" id="PTHR37305:SF1">
    <property type="entry name" value="MEMBRANE PROTEIN"/>
    <property type="match status" value="1"/>
</dbReference>
<feature type="transmembrane region" description="Helical" evidence="1">
    <location>
        <begin position="99"/>
        <end position="122"/>
    </location>
</feature>
<keyword evidence="1" id="KW-0472">Membrane</keyword>
<feature type="transmembrane region" description="Helical" evidence="1">
    <location>
        <begin position="142"/>
        <end position="161"/>
    </location>
</feature>
<dbReference type="PANTHER" id="PTHR37305">
    <property type="entry name" value="INTEGRAL MEMBRANE PROTEIN-RELATED"/>
    <property type="match status" value="1"/>
</dbReference>
<reference evidence="3" key="1">
    <citation type="submission" date="2016-10" db="EMBL/GenBank/DDBJ databases">
        <authorList>
            <person name="Kim B.-C."/>
            <person name="Jeong H."/>
        </authorList>
    </citation>
    <scope>NUCLEOTIDE SEQUENCE [LARGE SCALE GENOMIC DNA]</scope>
    <source>
        <strain evidence="3">KB11</strain>
    </source>
</reference>
<evidence type="ECO:0000313" key="3">
    <source>
        <dbReference type="Proteomes" id="UP000232133"/>
    </source>
</evidence>